<evidence type="ECO:0008006" key="4">
    <source>
        <dbReference type="Google" id="ProtNLM"/>
    </source>
</evidence>
<dbReference type="InterPro" id="IPR050754">
    <property type="entry name" value="FKBP4/5/8-like"/>
</dbReference>
<dbReference type="GO" id="GO:0016020">
    <property type="term" value="C:membrane"/>
    <property type="evidence" value="ECO:0007669"/>
    <property type="project" value="TreeGrafter"/>
</dbReference>
<dbReference type="SUPFAM" id="SSF48452">
    <property type="entry name" value="TPR-like"/>
    <property type="match status" value="1"/>
</dbReference>
<dbReference type="SMART" id="SM00028">
    <property type="entry name" value="TPR"/>
    <property type="match status" value="3"/>
</dbReference>
<dbReference type="AlphaFoldDB" id="A0AAD5UWD4"/>
<dbReference type="InterPro" id="IPR019734">
    <property type="entry name" value="TPR_rpt"/>
</dbReference>
<comment type="caution">
    <text evidence="2">The sequence shown here is derived from an EMBL/GenBank/DDBJ whole genome shotgun (WGS) entry which is preliminary data.</text>
</comment>
<organism evidence="2 3">
    <name type="scientific">Meripilus lineatus</name>
    <dbReference type="NCBI Taxonomy" id="2056292"/>
    <lineage>
        <taxon>Eukaryota</taxon>
        <taxon>Fungi</taxon>
        <taxon>Dikarya</taxon>
        <taxon>Basidiomycota</taxon>
        <taxon>Agaricomycotina</taxon>
        <taxon>Agaricomycetes</taxon>
        <taxon>Polyporales</taxon>
        <taxon>Meripilaceae</taxon>
        <taxon>Meripilus</taxon>
    </lineage>
</organism>
<dbReference type="GO" id="GO:0044183">
    <property type="term" value="F:protein folding chaperone"/>
    <property type="evidence" value="ECO:0007669"/>
    <property type="project" value="TreeGrafter"/>
</dbReference>
<evidence type="ECO:0000313" key="3">
    <source>
        <dbReference type="Proteomes" id="UP001212997"/>
    </source>
</evidence>
<evidence type="ECO:0000313" key="2">
    <source>
        <dbReference type="EMBL" id="KAJ3479523.1"/>
    </source>
</evidence>
<feature type="compositionally biased region" description="Basic and acidic residues" evidence="1">
    <location>
        <begin position="194"/>
        <end position="205"/>
    </location>
</feature>
<dbReference type="Proteomes" id="UP001212997">
    <property type="component" value="Unassembled WGS sequence"/>
</dbReference>
<dbReference type="GO" id="GO:0005829">
    <property type="term" value="C:cytosol"/>
    <property type="evidence" value="ECO:0007669"/>
    <property type="project" value="TreeGrafter"/>
</dbReference>
<dbReference type="GO" id="GO:0005740">
    <property type="term" value="C:mitochondrial envelope"/>
    <property type="evidence" value="ECO:0007669"/>
    <property type="project" value="TreeGrafter"/>
</dbReference>
<dbReference type="PANTHER" id="PTHR46512">
    <property type="entry name" value="PEPTIDYLPROLYL ISOMERASE"/>
    <property type="match status" value="1"/>
</dbReference>
<accession>A0AAD5UWD4</accession>
<feature type="region of interest" description="Disordered" evidence="1">
    <location>
        <begin position="1"/>
        <end position="28"/>
    </location>
</feature>
<dbReference type="GO" id="GO:0043066">
    <property type="term" value="P:negative regulation of apoptotic process"/>
    <property type="evidence" value="ECO:0007669"/>
    <property type="project" value="TreeGrafter"/>
</dbReference>
<dbReference type="GO" id="GO:0012505">
    <property type="term" value="C:endomembrane system"/>
    <property type="evidence" value="ECO:0007669"/>
    <property type="project" value="TreeGrafter"/>
</dbReference>
<protein>
    <recommendedName>
        <fullName evidence="4">TPR-like protein</fullName>
    </recommendedName>
</protein>
<dbReference type="PANTHER" id="PTHR46512:SF1">
    <property type="entry name" value="PEPTIDYLPROLYL ISOMERASE"/>
    <property type="match status" value="1"/>
</dbReference>
<feature type="compositionally biased region" description="Low complexity" evidence="1">
    <location>
        <begin position="1"/>
        <end position="19"/>
    </location>
</feature>
<keyword evidence="3" id="KW-1185">Reference proteome</keyword>
<feature type="region of interest" description="Disordered" evidence="1">
    <location>
        <begin position="178"/>
        <end position="205"/>
    </location>
</feature>
<dbReference type="InterPro" id="IPR011990">
    <property type="entry name" value="TPR-like_helical_dom_sf"/>
</dbReference>
<reference evidence="2" key="1">
    <citation type="submission" date="2022-07" db="EMBL/GenBank/DDBJ databases">
        <title>Genome Sequence of Physisporinus lineatus.</title>
        <authorList>
            <person name="Buettner E."/>
        </authorList>
    </citation>
    <scope>NUCLEOTIDE SEQUENCE</scope>
    <source>
        <strain evidence="2">VT162</strain>
    </source>
</reference>
<sequence>MSEEASSSAVASSAPVAPAQDLNPGAEEKIAVAKEKKDEGDQAFKKGELQNALRAYHTAVFYLSGIYKNTAAAALPGGPAENTEDKPKTEADEILAKIYANMAACHMKQGNWKRVIETCDKSLAKDKENTKALFRKAKAQGELGYFEKAEKALLELHEKAPESEKATIDAELARLRAADKEREKVHNQKFRGFLNRDKGKEPARD</sequence>
<evidence type="ECO:0000256" key="1">
    <source>
        <dbReference type="SAM" id="MobiDB-lite"/>
    </source>
</evidence>
<gene>
    <name evidence="2" type="ORF">NLI96_g8994</name>
</gene>
<proteinExistence type="predicted"/>
<dbReference type="EMBL" id="JANAWD010000433">
    <property type="protein sequence ID" value="KAJ3479523.1"/>
    <property type="molecule type" value="Genomic_DNA"/>
</dbReference>
<dbReference type="Gene3D" id="1.25.40.10">
    <property type="entry name" value="Tetratricopeptide repeat domain"/>
    <property type="match status" value="1"/>
</dbReference>
<name>A0AAD5UWD4_9APHY</name>